<protein>
    <submittedName>
        <fullName evidence="1">Uncharacterized protein</fullName>
    </submittedName>
</protein>
<name>A0A0P1AN24_PLAHL</name>
<dbReference type="EMBL" id="CCYD01000645">
    <property type="protein sequence ID" value="CEG42441.1"/>
    <property type="molecule type" value="Genomic_DNA"/>
</dbReference>
<evidence type="ECO:0000313" key="2">
    <source>
        <dbReference type="Proteomes" id="UP000054928"/>
    </source>
</evidence>
<keyword evidence="2" id="KW-1185">Reference proteome</keyword>
<dbReference type="RefSeq" id="XP_036263220.1">
    <property type="nucleotide sequence ID" value="XM_036407526.1"/>
</dbReference>
<proteinExistence type="predicted"/>
<sequence>MQEIKALVSSLKCACNVTAITRKKQIMITKSRYCKHKGSTDPTTLDLSVDTKRKAPVVYTQRAIVYRLMAAAGAIDCY</sequence>
<dbReference type="GeneID" id="59052632"/>
<reference evidence="2" key="1">
    <citation type="submission" date="2014-09" db="EMBL/GenBank/DDBJ databases">
        <authorList>
            <person name="Sharma Rahul"/>
            <person name="Thines Marco"/>
        </authorList>
    </citation>
    <scope>NUCLEOTIDE SEQUENCE [LARGE SCALE GENOMIC DNA]</scope>
</reference>
<accession>A0A0P1AN24</accession>
<evidence type="ECO:0000313" key="1">
    <source>
        <dbReference type="EMBL" id="CEG42441.1"/>
    </source>
</evidence>
<organism evidence="1 2">
    <name type="scientific">Plasmopara halstedii</name>
    <name type="common">Downy mildew of sunflower</name>
    <dbReference type="NCBI Taxonomy" id="4781"/>
    <lineage>
        <taxon>Eukaryota</taxon>
        <taxon>Sar</taxon>
        <taxon>Stramenopiles</taxon>
        <taxon>Oomycota</taxon>
        <taxon>Peronosporomycetes</taxon>
        <taxon>Peronosporales</taxon>
        <taxon>Peronosporaceae</taxon>
        <taxon>Plasmopara</taxon>
    </lineage>
</organism>
<dbReference type="AlphaFoldDB" id="A0A0P1AN24"/>
<dbReference type="Proteomes" id="UP000054928">
    <property type="component" value="Unassembled WGS sequence"/>
</dbReference>